<dbReference type="EMBL" id="JAYWIO010000008">
    <property type="protein sequence ID" value="KAK7244460.1"/>
    <property type="molecule type" value="Genomic_DNA"/>
</dbReference>
<dbReference type="AlphaFoldDB" id="A0AAN9E1I6"/>
<sequence length="186" mass="21210">MANDNYNVSEFLANLRESRAILESRIARQNADMRRQQLANQINPQREHISNPIVSNFKWPIQASGTRNFNNIRAFQAPPSQRAMAPRGNVNQLVASSSIQHEAHRFPSKATTAFGRNNAFGLAQFPSSSSIRQDKMEMKVSQIDGTKPYINQLDKPIINNDWFVNRDNNMYGGNPRLEILDLELRL</sequence>
<reference evidence="1 2" key="1">
    <citation type="submission" date="2024-01" db="EMBL/GenBank/DDBJ databases">
        <title>The genomes of 5 underutilized Papilionoideae crops provide insights into root nodulation and disease resistanc.</title>
        <authorList>
            <person name="Yuan L."/>
        </authorList>
    </citation>
    <scope>NUCLEOTIDE SEQUENCE [LARGE SCALE GENOMIC DNA]</scope>
    <source>
        <strain evidence="1">ZHUSHIDOU_FW_LH</strain>
        <tissue evidence="1">Leaf</tissue>
    </source>
</reference>
<comment type="caution">
    <text evidence="1">The sequence shown here is derived from an EMBL/GenBank/DDBJ whole genome shotgun (WGS) entry which is preliminary data.</text>
</comment>
<evidence type="ECO:0000313" key="2">
    <source>
        <dbReference type="Proteomes" id="UP001372338"/>
    </source>
</evidence>
<organism evidence="1 2">
    <name type="scientific">Crotalaria pallida</name>
    <name type="common">Smooth rattlebox</name>
    <name type="synonym">Crotalaria striata</name>
    <dbReference type="NCBI Taxonomy" id="3830"/>
    <lineage>
        <taxon>Eukaryota</taxon>
        <taxon>Viridiplantae</taxon>
        <taxon>Streptophyta</taxon>
        <taxon>Embryophyta</taxon>
        <taxon>Tracheophyta</taxon>
        <taxon>Spermatophyta</taxon>
        <taxon>Magnoliopsida</taxon>
        <taxon>eudicotyledons</taxon>
        <taxon>Gunneridae</taxon>
        <taxon>Pentapetalae</taxon>
        <taxon>rosids</taxon>
        <taxon>fabids</taxon>
        <taxon>Fabales</taxon>
        <taxon>Fabaceae</taxon>
        <taxon>Papilionoideae</taxon>
        <taxon>50 kb inversion clade</taxon>
        <taxon>genistoids sensu lato</taxon>
        <taxon>core genistoids</taxon>
        <taxon>Crotalarieae</taxon>
        <taxon>Crotalaria</taxon>
    </lineage>
</organism>
<accession>A0AAN9E1I6</accession>
<keyword evidence="2" id="KW-1185">Reference proteome</keyword>
<protein>
    <submittedName>
        <fullName evidence="1">Uncharacterized protein</fullName>
    </submittedName>
</protein>
<evidence type="ECO:0000313" key="1">
    <source>
        <dbReference type="EMBL" id="KAK7244460.1"/>
    </source>
</evidence>
<dbReference type="Proteomes" id="UP001372338">
    <property type="component" value="Unassembled WGS sequence"/>
</dbReference>
<proteinExistence type="predicted"/>
<gene>
    <name evidence="1" type="ORF">RIF29_39282</name>
</gene>
<name>A0AAN9E1I6_CROPI</name>